<gene>
    <name evidence="1" type="ORF">CRG98_018898</name>
</gene>
<sequence>MSPLRRRCPVGFHAHRDEVASSVLCPWGCGKMKCLRRMLFSFGSPRRLVESFFALAMQVGSHLRRPRCEASGAPVGFAWAYRDVLKGAQAVLSVVRRACELGTLLIRVP</sequence>
<proteinExistence type="predicted"/>
<organism evidence="1 2">
    <name type="scientific">Punica granatum</name>
    <name type="common">Pomegranate</name>
    <dbReference type="NCBI Taxonomy" id="22663"/>
    <lineage>
        <taxon>Eukaryota</taxon>
        <taxon>Viridiplantae</taxon>
        <taxon>Streptophyta</taxon>
        <taxon>Embryophyta</taxon>
        <taxon>Tracheophyta</taxon>
        <taxon>Spermatophyta</taxon>
        <taxon>Magnoliopsida</taxon>
        <taxon>eudicotyledons</taxon>
        <taxon>Gunneridae</taxon>
        <taxon>Pentapetalae</taxon>
        <taxon>rosids</taxon>
        <taxon>malvids</taxon>
        <taxon>Myrtales</taxon>
        <taxon>Lythraceae</taxon>
        <taxon>Punica</taxon>
    </lineage>
</organism>
<protein>
    <submittedName>
        <fullName evidence="1">Uncharacterized protein</fullName>
    </submittedName>
</protein>
<dbReference type="Proteomes" id="UP000233551">
    <property type="component" value="Unassembled WGS sequence"/>
</dbReference>
<name>A0A2I0JWK6_PUNGR</name>
<accession>A0A2I0JWK6</accession>
<dbReference type="AlphaFoldDB" id="A0A2I0JWK6"/>
<reference evidence="1 2" key="1">
    <citation type="submission" date="2017-11" db="EMBL/GenBank/DDBJ databases">
        <title>De-novo sequencing of pomegranate (Punica granatum L.) genome.</title>
        <authorList>
            <person name="Akparov Z."/>
            <person name="Amiraslanov A."/>
            <person name="Hajiyeva S."/>
            <person name="Abbasov M."/>
            <person name="Kaur K."/>
            <person name="Hamwieh A."/>
            <person name="Solovyev V."/>
            <person name="Salamov A."/>
            <person name="Braich B."/>
            <person name="Kosarev P."/>
            <person name="Mahmoud A."/>
            <person name="Hajiyev E."/>
            <person name="Babayeva S."/>
            <person name="Izzatullayeva V."/>
            <person name="Mammadov A."/>
            <person name="Mammadov A."/>
            <person name="Sharifova S."/>
            <person name="Ojaghi J."/>
            <person name="Eynullazada K."/>
            <person name="Bayramov B."/>
            <person name="Abdulazimova A."/>
            <person name="Shahmuradov I."/>
        </authorList>
    </citation>
    <scope>NUCLEOTIDE SEQUENCE [LARGE SCALE GENOMIC DNA]</scope>
    <source>
        <strain evidence="2">cv. AG2017</strain>
        <tissue evidence="1">Leaf</tissue>
    </source>
</reference>
<evidence type="ECO:0000313" key="2">
    <source>
        <dbReference type="Proteomes" id="UP000233551"/>
    </source>
</evidence>
<dbReference type="EMBL" id="PGOL01001126">
    <property type="protein sequence ID" value="PKI60708.1"/>
    <property type="molecule type" value="Genomic_DNA"/>
</dbReference>
<keyword evidence="2" id="KW-1185">Reference proteome</keyword>
<evidence type="ECO:0000313" key="1">
    <source>
        <dbReference type="EMBL" id="PKI60708.1"/>
    </source>
</evidence>
<comment type="caution">
    <text evidence="1">The sequence shown here is derived from an EMBL/GenBank/DDBJ whole genome shotgun (WGS) entry which is preliminary data.</text>
</comment>